<dbReference type="PIRSF" id="PIRSF033239">
    <property type="entry name" value="ExoD"/>
    <property type="match status" value="1"/>
</dbReference>
<feature type="transmembrane region" description="Helical" evidence="1">
    <location>
        <begin position="177"/>
        <end position="194"/>
    </location>
</feature>
<protein>
    <submittedName>
        <fullName evidence="2">Exopolysaccharide biosynthesis protein</fullName>
    </submittedName>
</protein>
<keyword evidence="3" id="KW-1185">Reference proteome</keyword>
<sequence>MTEPQPENLESVLQKLDGAADGEDRVSIGSMLEATGQRSFGVLLLVPGLLVLSPLSGIPGLPTFFAVMIVLVATQLLIGRHHFWLPRWLLQRSASRGKYDKAMGFLHRLAKHVDRILQPRLAWLTTGIAVRLTAILCVLVAITMPPLELLPFANSLAGAILTLLGLGLMARDGAMTLAALGLYGILLFLFIRVLF</sequence>
<dbReference type="EMBL" id="QLAG01000037">
    <property type="protein sequence ID" value="TLX61673.1"/>
    <property type="molecule type" value="Genomic_DNA"/>
</dbReference>
<keyword evidence="1" id="KW-0472">Membrane</keyword>
<dbReference type="PANTHER" id="PTHR41795:SF1">
    <property type="entry name" value="EXOPOLYSACCHARIDE SYNTHESIS PROTEIN"/>
    <property type="match status" value="1"/>
</dbReference>
<evidence type="ECO:0000256" key="1">
    <source>
        <dbReference type="SAM" id="Phobius"/>
    </source>
</evidence>
<organism evidence="2 3">
    <name type="scientific">Stutzerimonas nosocomialis</name>
    <dbReference type="NCBI Taxonomy" id="1056496"/>
    <lineage>
        <taxon>Bacteria</taxon>
        <taxon>Pseudomonadati</taxon>
        <taxon>Pseudomonadota</taxon>
        <taxon>Gammaproteobacteria</taxon>
        <taxon>Pseudomonadales</taxon>
        <taxon>Pseudomonadaceae</taxon>
        <taxon>Stutzerimonas</taxon>
    </lineage>
</organism>
<dbReference type="PANTHER" id="PTHR41795">
    <property type="entry name" value="EXOPOLYSACCHARIDE SYNTHESIS PROTEIN"/>
    <property type="match status" value="1"/>
</dbReference>
<dbReference type="AlphaFoldDB" id="A0A5R9QAA2"/>
<proteinExistence type="predicted"/>
<name>A0A5R9QAA2_9GAMM</name>
<comment type="caution">
    <text evidence="2">The sequence shown here is derived from an EMBL/GenBank/DDBJ whole genome shotgun (WGS) entry which is preliminary data.</text>
</comment>
<dbReference type="InterPro" id="IPR010331">
    <property type="entry name" value="ExoD"/>
</dbReference>
<keyword evidence="1" id="KW-0812">Transmembrane</keyword>
<reference evidence="2 3" key="1">
    <citation type="journal article" date="2017" name="Eur. J. Clin. Microbiol. Infect. Dis.">
        <title>Uncommonly isolated clinical Pseudomonas: identification and phylogenetic assignation.</title>
        <authorList>
            <person name="Mulet M."/>
            <person name="Gomila M."/>
            <person name="Ramirez A."/>
            <person name="Cardew S."/>
            <person name="Moore E.R."/>
            <person name="Lalucat J."/>
            <person name="Garcia-Valdes E."/>
        </authorList>
    </citation>
    <scope>NUCLEOTIDE SEQUENCE [LARGE SCALE GENOMIC DNA]</scope>
    <source>
        <strain evidence="2 3">SD129</strain>
    </source>
</reference>
<dbReference type="Proteomes" id="UP000306753">
    <property type="component" value="Unassembled WGS sequence"/>
</dbReference>
<feature type="transmembrane region" description="Helical" evidence="1">
    <location>
        <begin position="121"/>
        <end position="143"/>
    </location>
</feature>
<evidence type="ECO:0000313" key="2">
    <source>
        <dbReference type="EMBL" id="TLX61673.1"/>
    </source>
</evidence>
<feature type="transmembrane region" description="Helical" evidence="1">
    <location>
        <begin position="149"/>
        <end position="170"/>
    </location>
</feature>
<feature type="transmembrane region" description="Helical" evidence="1">
    <location>
        <begin position="64"/>
        <end position="83"/>
    </location>
</feature>
<gene>
    <name evidence="2" type="ORF">DN820_20215</name>
</gene>
<dbReference type="Pfam" id="PF06055">
    <property type="entry name" value="ExoD"/>
    <property type="match status" value="1"/>
</dbReference>
<accession>A0A5R9QAA2</accession>
<evidence type="ECO:0000313" key="3">
    <source>
        <dbReference type="Proteomes" id="UP000306753"/>
    </source>
</evidence>
<dbReference type="RefSeq" id="WP_138412740.1">
    <property type="nucleotide sequence ID" value="NZ_QLAG01000037.1"/>
</dbReference>
<keyword evidence="1" id="KW-1133">Transmembrane helix</keyword>